<evidence type="ECO:0000313" key="3">
    <source>
        <dbReference type="Proteomes" id="UP000321306"/>
    </source>
</evidence>
<dbReference type="RefSeq" id="WP_146884705.1">
    <property type="nucleotide sequence ID" value="NZ_BJXB01000010.1"/>
</dbReference>
<feature type="compositionally biased region" description="Basic and acidic residues" evidence="1">
    <location>
        <begin position="60"/>
        <end position="86"/>
    </location>
</feature>
<gene>
    <name evidence="2" type="ORF">DC3_25220</name>
</gene>
<dbReference type="AlphaFoldDB" id="A0A511N308"/>
<accession>A0A511N308</accession>
<dbReference type="Proteomes" id="UP000321306">
    <property type="component" value="Unassembled WGS sequence"/>
</dbReference>
<protein>
    <submittedName>
        <fullName evidence="2">Uncharacterized protein</fullName>
    </submittedName>
</protein>
<name>A0A511N308_DEIC1</name>
<dbReference type="EMBL" id="BJXB01000010">
    <property type="protein sequence ID" value="GEM46887.1"/>
    <property type="molecule type" value="Genomic_DNA"/>
</dbReference>
<organism evidence="2 3">
    <name type="scientific">Deinococcus cellulosilyticus (strain DSM 18568 / NBRC 106333 / KACC 11606 / 5516J-15)</name>
    <dbReference type="NCBI Taxonomy" id="1223518"/>
    <lineage>
        <taxon>Bacteria</taxon>
        <taxon>Thermotogati</taxon>
        <taxon>Deinococcota</taxon>
        <taxon>Deinococci</taxon>
        <taxon>Deinococcales</taxon>
        <taxon>Deinococcaceae</taxon>
        <taxon>Deinococcus</taxon>
    </lineage>
</organism>
<evidence type="ECO:0000256" key="1">
    <source>
        <dbReference type="SAM" id="MobiDB-lite"/>
    </source>
</evidence>
<evidence type="ECO:0000313" key="2">
    <source>
        <dbReference type="EMBL" id="GEM46887.1"/>
    </source>
</evidence>
<dbReference type="Pfam" id="PF19409">
    <property type="entry name" value="Thiopep_pre"/>
    <property type="match status" value="1"/>
</dbReference>
<sequence>MKRDSNAPSVNLGFDLQDLDLEDIRILTVDEAYLMPEMGASQAGFWNCCSVVLDPSLPARSERPLHRKEGKDFRGDRDTRAHAARP</sequence>
<proteinExistence type="predicted"/>
<comment type="caution">
    <text evidence="2">The sequence shown here is derived from an EMBL/GenBank/DDBJ whole genome shotgun (WGS) entry which is preliminary data.</text>
</comment>
<feature type="region of interest" description="Disordered" evidence="1">
    <location>
        <begin position="59"/>
        <end position="86"/>
    </location>
</feature>
<reference evidence="2 3" key="1">
    <citation type="submission" date="2019-07" db="EMBL/GenBank/DDBJ databases">
        <title>Whole genome shotgun sequence of Deinococcus cellulosilyticus NBRC 106333.</title>
        <authorList>
            <person name="Hosoyama A."/>
            <person name="Uohara A."/>
            <person name="Ohji S."/>
            <person name="Ichikawa N."/>
        </authorList>
    </citation>
    <scope>NUCLEOTIDE SEQUENCE [LARGE SCALE GENOMIC DNA]</scope>
    <source>
        <strain evidence="2 3">NBRC 106333</strain>
    </source>
</reference>
<keyword evidence="3" id="KW-1185">Reference proteome</keyword>